<dbReference type="Proteomes" id="UP001560045">
    <property type="component" value="Unassembled WGS sequence"/>
</dbReference>
<proteinExistence type="predicted"/>
<sequence length="93" mass="10366">MSELSTQQRWILQPLTDVGLAHDQVHSLVLRLAFDSVVHGGCLHPSHLSSLVEDQPVGVRRAWIEVLDRLTSAPEGRSRTSELLHAEEPPRVT</sequence>
<comment type="caution">
    <text evidence="2">The sequence shown here is derived from an EMBL/GenBank/DDBJ whole genome shotgun (WGS) entry which is preliminary data.</text>
</comment>
<evidence type="ECO:0000256" key="1">
    <source>
        <dbReference type="SAM" id="MobiDB-lite"/>
    </source>
</evidence>
<gene>
    <name evidence="2" type="ORF">ABQ292_12330</name>
</gene>
<organism evidence="2 3">
    <name type="scientific">Geodermatophilus maliterrae</name>
    <dbReference type="NCBI Taxonomy" id="3162531"/>
    <lineage>
        <taxon>Bacteria</taxon>
        <taxon>Bacillati</taxon>
        <taxon>Actinomycetota</taxon>
        <taxon>Actinomycetes</taxon>
        <taxon>Geodermatophilales</taxon>
        <taxon>Geodermatophilaceae</taxon>
        <taxon>Geodermatophilus</taxon>
    </lineage>
</organism>
<accession>A0ABV3XF62</accession>
<feature type="compositionally biased region" description="Basic and acidic residues" evidence="1">
    <location>
        <begin position="76"/>
        <end position="93"/>
    </location>
</feature>
<feature type="region of interest" description="Disordered" evidence="1">
    <location>
        <begin position="73"/>
        <end position="93"/>
    </location>
</feature>
<evidence type="ECO:0000313" key="2">
    <source>
        <dbReference type="EMBL" id="MEX5719147.1"/>
    </source>
</evidence>
<dbReference type="EMBL" id="JBFNXQ010000034">
    <property type="protein sequence ID" value="MEX5719147.1"/>
    <property type="molecule type" value="Genomic_DNA"/>
</dbReference>
<keyword evidence="3" id="KW-1185">Reference proteome</keyword>
<reference evidence="2 3" key="1">
    <citation type="submission" date="2024-06" db="EMBL/GenBank/DDBJ databases">
        <title>Draft genome sequence of Geodermatophilus badlandi, a novel member of the Geodermatophilaceae isolated from badland sedimentary rocks in the Red desert, Wyoming, USA.</title>
        <authorList>
            <person name="Ben Tekaya S."/>
            <person name="Nouioui I."/>
            <person name="Flores G.M."/>
            <person name="Shaal M.N."/>
            <person name="Bredoire F."/>
            <person name="Basile F."/>
            <person name="Van Diepen L."/>
            <person name="Ward N.L."/>
        </authorList>
    </citation>
    <scope>NUCLEOTIDE SEQUENCE [LARGE SCALE GENOMIC DNA]</scope>
    <source>
        <strain evidence="2 3">WL48A</strain>
    </source>
</reference>
<dbReference type="RefSeq" id="WP_369206691.1">
    <property type="nucleotide sequence ID" value="NZ_JBFNXQ010000034.1"/>
</dbReference>
<protein>
    <submittedName>
        <fullName evidence="2">Uncharacterized protein</fullName>
    </submittedName>
</protein>
<name>A0ABV3XF62_9ACTN</name>
<evidence type="ECO:0000313" key="3">
    <source>
        <dbReference type="Proteomes" id="UP001560045"/>
    </source>
</evidence>